<dbReference type="OrthoDB" id="9780991at2"/>
<dbReference type="Gene3D" id="3.40.190.10">
    <property type="entry name" value="Periplasmic binding protein-like II"/>
    <property type="match status" value="2"/>
</dbReference>
<dbReference type="InterPro" id="IPR006059">
    <property type="entry name" value="SBP"/>
</dbReference>
<dbReference type="SUPFAM" id="SSF53850">
    <property type="entry name" value="Periplasmic binding protein-like II"/>
    <property type="match status" value="1"/>
</dbReference>
<dbReference type="Proteomes" id="UP000245469">
    <property type="component" value="Unassembled WGS sequence"/>
</dbReference>
<dbReference type="PANTHER" id="PTHR43649">
    <property type="entry name" value="ARABINOSE-BINDING PROTEIN-RELATED"/>
    <property type="match status" value="1"/>
</dbReference>
<dbReference type="EMBL" id="QGDQ01000027">
    <property type="protein sequence ID" value="PWJ49051.1"/>
    <property type="molecule type" value="Genomic_DNA"/>
</dbReference>
<reference evidence="1 2" key="1">
    <citation type="submission" date="2018-03" db="EMBL/GenBank/DDBJ databases">
        <title>Genomic Encyclopedia of Archaeal and Bacterial Type Strains, Phase II (KMG-II): from individual species to whole genera.</title>
        <authorList>
            <person name="Goeker M."/>
        </authorList>
    </citation>
    <scope>NUCLEOTIDE SEQUENCE [LARGE SCALE GENOMIC DNA]</scope>
    <source>
        <strain evidence="1 2">DSM 44889</strain>
    </source>
</reference>
<keyword evidence="2" id="KW-1185">Reference proteome</keyword>
<accession>A0A315ZU19</accession>
<proteinExistence type="predicted"/>
<evidence type="ECO:0000313" key="2">
    <source>
        <dbReference type="Proteomes" id="UP000245469"/>
    </source>
</evidence>
<dbReference type="Pfam" id="PF01547">
    <property type="entry name" value="SBP_bac_1"/>
    <property type="match status" value="1"/>
</dbReference>
<dbReference type="InterPro" id="IPR006311">
    <property type="entry name" value="TAT_signal"/>
</dbReference>
<protein>
    <submittedName>
        <fullName evidence="1">Carbohydrate ABC transporter substrate-binding protein (CUT1 family)</fullName>
    </submittedName>
</protein>
<gene>
    <name evidence="1" type="ORF">BXY45_12742</name>
</gene>
<dbReference type="PANTHER" id="PTHR43649:SF12">
    <property type="entry name" value="DIACETYLCHITOBIOSE BINDING PROTEIN DASA"/>
    <property type="match status" value="1"/>
</dbReference>
<dbReference type="InterPro" id="IPR050490">
    <property type="entry name" value="Bact_solute-bd_prot1"/>
</dbReference>
<dbReference type="AlphaFoldDB" id="A0A315ZU19"/>
<name>A0A315ZU19_9ACTN</name>
<organism evidence="1 2">
    <name type="scientific">Quadrisphaera granulorum</name>
    <dbReference type="NCBI Taxonomy" id="317664"/>
    <lineage>
        <taxon>Bacteria</taxon>
        <taxon>Bacillati</taxon>
        <taxon>Actinomycetota</taxon>
        <taxon>Actinomycetes</taxon>
        <taxon>Kineosporiales</taxon>
        <taxon>Kineosporiaceae</taxon>
        <taxon>Quadrisphaera</taxon>
    </lineage>
</organism>
<comment type="caution">
    <text evidence="1">The sequence shown here is derived from an EMBL/GenBank/DDBJ whole genome shotgun (WGS) entry which is preliminary data.</text>
</comment>
<dbReference type="CDD" id="cd13585">
    <property type="entry name" value="PBP2_TMBP_like"/>
    <property type="match status" value="1"/>
</dbReference>
<dbReference type="PROSITE" id="PS51318">
    <property type="entry name" value="TAT"/>
    <property type="match status" value="1"/>
</dbReference>
<evidence type="ECO:0000313" key="1">
    <source>
        <dbReference type="EMBL" id="PWJ49051.1"/>
    </source>
</evidence>
<sequence>MGGSNSPAPSLAFVCLESPVSLLRRSPSSSSLAEAAALSRRQLLRAGVLLGGAAATAGSLAACGSGGGGEALAAPSGDPTSALQGKTLKLMVNQPHVVAFRDLLAPEFAKQFGGKLEVTAIPYDQLTSKQILDVQGGAGEFDVFDYFYFGLGALVDAGALVDLTDYIGGDANIKTDDFLPSIYDVYTQIDGKRYGLPFDGDTHVLYYNVALLEQYGQQPPKTWDEYDAVAKAITEAGGGKVYGAAVLGQQVPMILGCSFINRLAGYGGTLVDAGGNPTLTTDAAKASLQHLIDVQPYALPTPLQVGFDESNSAFLQGTAAMIDTWTDLGLRANDPANSKIVNGWGVVPLPVGGSNTTPRTALNAGFGLGVSTASKEREAAAAFVAWATDSTRNLLLASYGGSGIDPNRTSVLDSPGYAKASAPATEVIATGLRGNPLPWPTDAQSPKRLQDLVDQLALALSGSQDVETSLSKAQEAWEKSA</sequence>